<protein>
    <submittedName>
        <fullName evidence="1">Uncharacterized protein</fullName>
    </submittedName>
</protein>
<comment type="caution">
    <text evidence="1">The sequence shown here is derived from an EMBL/GenBank/DDBJ whole genome shotgun (WGS) entry which is preliminary data.</text>
</comment>
<accession>A0ACB9LJD1</accession>
<sequence>MDQVKETRINLLVQQYEAFKMKPDESISEMYDRLNTIINSLALLGKNYSNAEMVRKVLRSLPMNWEAKKTAIEEAKDLTTLRLDQLMGSLLSYEEEKRSSVPQTTKSIAFKASASTDDESDDIEAETDEELSLSKSSRNRRRALLAWSDEEDNESESEEEQKANLCYMARSKSESDSDEEKSLRELESYPQNIAR</sequence>
<name>A0ACB9LJD1_9MYRT</name>
<dbReference type="Proteomes" id="UP001057402">
    <property type="component" value="Chromosome 11"/>
</dbReference>
<evidence type="ECO:0000313" key="1">
    <source>
        <dbReference type="EMBL" id="KAI4311193.1"/>
    </source>
</evidence>
<organism evidence="1 2">
    <name type="scientific">Melastoma candidum</name>
    <dbReference type="NCBI Taxonomy" id="119954"/>
    <lineage>
        <taxon>Eukaryota</taxon>
        <taxon>Viridiplantae</taxon>
        <taxon>Streptophyta</taxon>
        <taxon>Embryophyta</taxon>
        <taxon>Tracheophyta</taxon>
        <taxon>Spermatophyta</taxon>
        <taxon>Magnoliopsida</taxon>
        <taxon>eudicotyledons</taxon>
        <taxon>Gunneridae</taxon>
        <taxon>Pentapetalae</taxon>
        <taxon>rosids</taxon>
        <taxon>malvids</taxon>
        <taxon>Myrtales</taxon>
        <taxon>Melastomataceae</taxon>
        <taxon>Melastomatoideae</taxon>
        <taxon>Melastomateae</taxon>
        <taxon>Melastoma</taxon>
    </lineage>
</organism>
<dbReference type="EMBL" id="CM042890">
    <property type="protein sequence ID" value="KAI4311193.1"/>
    <property type="molecule type" value="Genomic_DNA"/>
</dbReference>
<evidence type="ECO:0000313" key="2">
    <source>
        <dbReference type="Proteomes" id="UP001057402"/>
    </source>
</evidence>
<gene>
    <name evidence="1" type="ORF">MLD38_036106</name>
</gene>
<keyword evidence="2" id="KW-1185">Reference proteome</keyword>
<reference evidence="2" key="1">
    <citation type="journal article" date="2023" name="Front. Plant Sci.">
        <title>Chromosomal-level genome assembly of Melastoma candidum provides insights into trichome evolution.</title>
        <authorList>
            <person name="Zhong Y."/>
            <person name="Wu W."/>
            <person name="Sun C."/>
            <person name="Zou P."/>
            <person name="Liu Y."/>
            <person name="Dai S."/>
            <person name="Zhou R."/>
        </authorList>
    </citation>
    <scope>NUCLEOTIDE SEQUENCE [LARGE SCALE GENOMIC DNA]</scope>
</reference>
<proteinExistence type="predicted"/>